<evidence type="ECO:0000256" key="6">
    <source>
        <dbReference type="RuleBase" id="RU210713"/>
    </source>
</evidence>
<reference evidence="9" key="1">
    <citation type="submission" date="2025-08" db="UniProtKB">
        <authorList>
            <consortium name="RefSeq"/>
        </authorList>
    </citation>
    <scope>IDENTIFICATION</scope>
</reference>
<evidence type="ECO:0000256" key="5">
    <source>
        <dbReference type="ARBA" id="ARBA00023136"/>
    </source>
</evidence>
<organism evidence="8 9">
    <name type="scientific">Betta splendens</name>
    <name type="common">Siamese fighting fish</name>
    <dbReference type="NCBI Taxonomy" id="158456"/>
    <lineage>
        <taxon>Eukaryota</taxon>
        <taxon>Metazoa</taxon>
        <taxon>Chordata</taxon>
        <taxon>Craniata</taxon>
        <taxon>Vertebrata</taxon>
        <taxon>Euteleostomi</taxon>
        <taxon>Actinopterygii</taxon>
        <taxon>Neopterygii</taxon>
        <taxon>Teleostei</taxon>
        <taxon>Neoteleostei</taxon>
        <taxon>Acanthomorphata</taxon>
        <taxon>Anabantaria</taxon>
        <taxon>Anabantiformes</taxon>
        <taxon>Anabantoidei</taxon>
        <taxon>Osphronemidae</taxon>
        <taxon>Betta</taxon>
    </lineage>
</organism>
<dbReference type="Pfam" id="PF02453">
    <property type="entry name" value="Reticulon"/>
    <property type="match status" value="1"/>
</dbReference>
<comment type="subcellular location">
    <subcellularLocation>
        <location evidence="1 6">Endoplasmic reticulum membrane</location>
        <topology evidence="1 6">Multi-pass membrane protein</topology>
    </subcellularLocation>
</comment>
<evidence type="ECO:0000313" key="9">
    <source>
        <dbReference type="RefSeq" id="XP_029026619.1"/>
    </source>
</evidence>
<dbReference type="GO" id="GO:0030182">
    <property type="term" value="P:neuron differentiation"/>
    <property type="evidence" value="ECO:0007669"/>
    <property type="project" value="TreeGrafter"/>
</dbReference>
<keyword evidence="8" id="KW-1185">Reference proteome</keyword>
<evidence type="ECO:0000313" key="8">
    <source>
        <dbReference type="Proteomes" id="UP000515150"/>
    </source>
</evidence>
<feature type="transmembrane region" description="Helical" evidence="6">
    <location>
        <begin position="20"/>
        <end position="39"/>
    </location>
</feature>
<dbReference type="GO" id="GO:0014069">
    <property type="term" value="C:postsynaptic density"/>
    <property type="evidence" value="ECO:0007669"/>
    <property type="project" value="TreeGrafter"/>
</dbReference>
<gene>
    <name evidence="9" type="primary">rtn2a</name>
</gene>
<keyword evidence="3 6" id="KW-0256">Endoplasmic reticulum</keyword>
<feature type="transmembrane region" description="Helical" evidence="6">
    <location>
        <begin position="45"/>
        <end position="64"/>
    </location>
</feature>
<evidence type="ECO:0000256" key="3">
    <source>
        <dbReference type="ARBA" id="ARBA00022824"/>
    </source>
</evidence>
<dbReference type="RefSeq" id="XP_029026619.1">
    <property type="nucleotide sequence ID" value="XM_029170786.2"/>
</dbReference>
<feature type="transmembrane region" description="Helical" evidence="6">
    <location>
        <begin position="109"/>
        <end position="131"/>
    </location>
</feature>
<dbReference type="PANTHER" id="PTHR45799:SF7">
    <property type="entry name" value="RETICULON"/>
    <property type="match status" value="1"/>
</dbReference>
<dbReference type="GO" id="GO:0005789">
    <property type="term" value="C:endoplasmic reticulum membrane"/>
    <property type="evidence" value="ECO:0007669"/>
    <property type="project" value="UniProtKB-SubCell"/>
</dbReference>
<accession>A0A6P7PBB8</accession>
<dbReference type="GO" id="GO:0071787">
    <property type="term" value="P:endoplasmic reticulum tubular network formation"/>
    <property type="evidence" value="ECO:0007669"/>
    <property type="project" value="TreeGrafter"/>
</dbReference>
<dbReference type="PROSITE" id="PS50845">
    <property type="entry name" value="RETICULON"/>
    <property type="match status" value="1"/>
</dbReference>
<dbReference type="CTD" id="569502"/>
<dbReference type="Gene3D" id="1.20.5.2480">
    <property type="match status" value="1"/>
</dbReference>
<evidence type="ECO:0000256" key="2">
    <source>
        <dbReference type="ARBA" id="ARBA00022692"/>
    </source>
</evidence>
<evidence type="ECO:0000256" key="1">
    <source>
        <dbReference type="ARBA" id="ARBA00004477"/>
    </source>
</evidence>
<evidence type="ECO:0000259" key="7">
    <source>
        <dbReference type="PROSITE" id="PS50845"/>
    </source>
</evidence>
<proteinExistence type="predicted"/>
<dbReference type="GO" id="GO:0007420">
    <property type="term" value="P:brain development"/>
    <property type="evidence" value="ECO:0007669"/>
    <property type="project" value="TreeGrafter"/>
</dbReference>
<dbReference type="PANTHER" id="PTHR45799">
    <property type="entry name" value="RETICULON-LIKE PROTEIN"/>
    <property type="match status" value="1"/>
</dbReference>
<dbReference type="Proteomes" id="UP000515150">
    <property type="component" value="Chromosome 13"/>
</dbReference>
<keyword evidence="5 6" id="KW-0472">Membrane</keyword>
<feature type="transmembrane region" description="Helical" evidence="6">
    <location>
        <begin position="137"/>
        <end position="155"/>
    </location>
</feature>
<dbReference type="GeneID" id="114867785"/>
<feature type="domain" description="Reticulon" evidence="7">
    <location>
        <begin position="5"/>
        <end position="203"/>
    </location>
</feature>
<name>A0A6P7PBB8_BETSP</name>
<dbReference type="InterPro" id="IPR046964">
    <property type="entry name" value="RTN1-4"/>
</dbReference>
<keyword evidence="4 6" id="KW-1133">Transmembrane helix</keyword>
<keyword evidence="2 6" id="KW-0812">Transmembrane</keyword>
<dbReference type="AlphaFoldDB" id="A0A6P7PBB8"/>
<dbReference type="GO" id="GO:0043005">
    <property type="term" value="C:neuron projection"/>
    <property type="evidence" value="ECO:0007669"/>
    <property type="project" value="TreeGrafter"/>
</dbReference>
<sequence>MASKVMELIYWKDMERTGMVLTGLVVGLLALFQLSIITVLSTVSLAVVCFTISVRIYYQLLYVLSWGDGVHPFKSYLDLDISFSGEQAELYMQKAIVMALSAADALKRLFFVANLLDSIKFLALMYLVTFLGDLCNGLTLLIIGVIALFSLPLFYRQRQEYVDSVLAKVQAQVENIRDFFQRLAQGGGPPPDPTPGGAKPKFQ</sequence>
<protein>
    <recommendedName>
        <fullName evidence="6">Reticulon</fullName>
    </recommendedName>
</protein>
<dbReference type="InterPro" id="IPR003388">
    <property type="entry name" value="Reticulon"/>
</dbReference>
<evidence type="ECO:0000256" key="4">
    <source>
        <dbReference type="ARBA" id="ARBA00022989"/>
    </source>
</evidence>